<comment type="caution">
    <text evidence="1">The sequence shown here is derived from an EMBL/GenBank/DDBJ whole genome shotgun (WGS) entry which is preliminary data.</text>
</comment>
<reference evidence="1" key="1">
    <citation type="submission" date="2016-08" db="EMBL/GenBank/DDBJ databases">
        <authorList>
            <person name="Ngugi D.K."/>
            <person name="Miyake S."/>
            <person name="Stingl U."/>
        </authorList>
    </citation>
    <scope>NUCLEOTIDE SEQUENCE</scope>
    <source>
        <strain evidence="1">SCG-D08WGA-EpuloA1</strain>
    </source>
</reference>
<evidence type="ECO:0000313" key="2">
    <source>
        <dbReference type="Proteomes" id="UP000188637"/>
    </source>
</evidence>
<sequence>MIKICGIRRLEDLEAINEFMPDMVGFIFASSKRRVSVDEACNIIEHLKEGISTVGVFVNEDIEKVVEISKYIDYIQLHGDEDVAYINEIRSKISNPLIKAIRVQNQEQILEADKLPVEYLLLDTYVKGKYGGCAEVFDYDIIPRITKKFILAGGINKDNINVALNTAACGVDISSGAELNGFKDYNKIKELIKLVKKERIQQQ</sequence>
<organism evidence="1 2">
    <name type="scientific">Candidatus Epulonipiscium fishelsonii</name>
    <dbReference type="NCBI Taxonomy" id="77094"/>
    <lineage>
        <taxon>Bacteria</taxon>
        <taxon>Bacillati</taxon>
        <taxon>Bacillota</taxon>
        <taxon>Clostridia</taxon>
        <taxon>Lachnospirales</taxon>
        <taxon>Lachnospiraceae</taxon>
        <taxon>Candidatus Epulonipiscium</taxon>
    </lineage>
</organism>
<protein>
    <submittedName>
        <fullName evidence="1">Uncharacterized protein</fullName>
    </submittedName>
</protein>
<evidence type="ECO:0000313" key="1">
    <source>
        <dbReference type="EMBL" id="ONI44285.1"/>
    </source>
</evidence>
<proteinExistence type="predicted"/>
<dbReference type="EMBL" id="LJHD01000113">
    <property type="protein sequence ID" value="ONI44285.1"/>
    <property type="molecule type" value="Genomic_DNA"/>
</dbReference>
<name>A0ACC8XHR0_9FIRM</name>
<gene>
    <name evidence="1" type="ORF">AN640_01100</name>
</gene>
<keyword evidence="2" id="KW-1185">Reference proteome</keyword>
<dbReference type="Proteomes" id="UP000188637">
    <property type="component" value="Unassembled WGS sequence"/>
</dbReference>
<accession>A0ACC8XHR0</accession>